<gene>
    <name evidence="1" type="ORF">NEZAVI_LOCUS7292</name>
</gene>
<keyword evidence="2" id="KW-1185">Reference proteome</keyword>
<name>A0A9P0H8Q0_NEZVI</name>
<dbReference type="Proteomes" id="UP001152798">
    <property type="component" value="Chromosome 3"/>
</dbReference>
<sequence>MSIKFFLRDMALCCSDRRCGGGELFVIEGVKTFSTGVYRERERGSPWAYWRPNLFAAPGFQSAAGQRLL</sequence>
<evidence type="ECO:0000313" key="2">
    <source>
        <dbReference type="Proteomes" id="UP001152798"/>
    </source>
</evidence>
<accession>A0A9P0H8Q0</accession>
<dbReference type="EMBL" id="OV725079">
    <property type="protein sequence ID" value="CAH1397471.1"/>
    <property type="molecule type" value="Genomic_DNA"/>
</dbReference>
<proteinExistence type="predicted"/>
<dbReference type="AlphaFoldDB" id="A0A9P0H8Q0"/>
<protein>
    <submittedName>
        <fullName evidence="1">Uncharacterized protein</fullName>
    </submittedName>
</protein>
<reference evidence="1" key="1">
    <citation type="submission" date="2022-01" db="EMBL/GenBank/DDBJ databases">
        <authorList>
            <person name="King R."/>
        </authorList>
    </citation>
    <scope>NUCLEOTIDE SEQUENCE</scope>
</reference>
<organism evidence="1 2">
    <name type="scientific">Nezara viridula</name>
    <name type="common">Southern green stink bug</name>
    <name type="synonym">Cimex viridulus</name>
    <dbReference type="NCBI Taxonomy" id="85310"/>
    <lineage>
        <taxon>Eukaryota</taxon>
        <taxon>Metazoa</taxon>
        <taxon>Ecdysozoa</taxon>
        <taxon>Arthropoda</taxon>
        <taxon>Hexapoda</taxon>
        <taxon>Insecta</taxon>
        <taxon>Pterygota</taxon>
        <taxon>Neoptera</taxon>
        <taxon>Paraneoptera</taxon>
        <taxon>Hemiptera</taxon>
        <taxon>Heteroptera</taxon>
        <taxon>Panheteroptera</taxon>
        <taxon>Pentatomomorpha</taxon>
        <taxon>Pentatomoidea</taxon>
        <taxon>Pentatomidae</taxon>
        <taxon>Pentatominae</taxon>
        <taxon>Nezara</taxon>
    </lineage>
</organism>
<evidence type="ECO:0000313" key="1">
    <source>
        <dbReference type="EMBL" id="CAH1397471.1"/>
    </source>
</evidence>